<feature type="transmembrane region" description="Helical" evidence="5">
    <location>
        <begin position="208"/>
        <end position="225"/>
    </location>
</feature>
<sequence length="963" mass="103384">MTSTTAQKPARRSRTVIAIAIAVIAVLAILFFVFTNLYTEVLWFDQLGFLSVLTTQWIAGLVMFFIGFFAMAIPVFASIEIAFRLRPVYAKLNSQLDRYQQVVEPLRRLAAFGIPAVLGLFAGVSSASRWQVALMYLNRTSFGRTDPQFNLDISFYVYDLPFWQGVVGFASAVVLIAGIAAVATSYLYGAIRFGQREVRVSKTARVQIAVIAGIYLLLQAVSIWLDQFATLSNSGGLITGASYADVNATIPGLQILAGIAIIVAVLFLLAAFIGRWRLPVIGTALLIVSGLVLGSLYPWVVQRFQVAPSERSLEAPYIQRNIDLTRDAYGVSNVDVIPYNATTTAEPGALRADAATTSNIRILDPALVSGTFAALQQFRQYYQFPKALNVDRYTIDGKTQDMVTSVRDLNLNQLGTSASWYNQTIVYTHGYGVVAAYGNQRSADGQPVFSESGIPSTGVLGDYEPRIYFGENSPDYSIVGAAAGTSPTELDYPSGTGGASQTYTTFSGDGGPKLDNVFNRLAYALKFQSEQIFLSEAVNSNSQILYDRDPATRVSKVAPYLTIDSDPYASVVDGHVVWIVDGYTTSSNYPYSKTEGLSAAIADTYTPKPGYAVDNNINYIRNSVKATVDAYDGKVTLYAWDATDPILQTWEKIFPATVKPMSDMSAQLIAHVRYPADLFKVQRAILGQYHVTDSGSFYSREDAWTTPNDPISTAANPTLQPPYYLTMQVPGQDQPEYSLYSTFIPLTGDDTSKSLNGYLAVDSNAGNTAGVKSADFGKLRLLTLPKDATVPGPGQVQNKFNADPTVSGALNLLKQGSTQVLSGNLLTLPVGGGLLYVQPVYVESRGETSYPLLQKILVGFGNKIAFEDTLDAALDDLFGGNSGATAGDSGTPTTTTPTTPSTGGTTTTPSGNNAALQKALSDAQTALTARTAALQAADWTAYGVADQQLKDAVAAAIAASGAQ</sequence>
<keyword evidence="1 5" id="KW-1003">Cell membrane</keyword>
<proteinExistence type="inferred from homology"/>
<comment type="caution">
    <text evidence="7">The sequence shown here is derived from an EMBL/GenBank/DDBJ whole genome shotgun (WGS) entry which is preliminary data.</text>
</comment>
<reference evidence="7 8" key="1">
    <citation type="journal article" date="2019" name="Microorganisms">
        <title>Systematic Affiliation and Genome Analysis of Subtercola vilae DB165(T) with Particular Emphasis on Cold Adaptation of an Isolate from a High-Altitude Cold Volcano Lake.</title>
        <authorList>
            <person name="Villalobos A.S."/>
            <person name="Wiese J."/>
            <person name="Imhoff J.F."/>
            <person name="Dorador C."/>
            <person name="Keller A."/>
            <person name="Hentschel U."/>
        </authorList>
    </citation>
    <scope>NUCLEOTIDE SEQUENCE [LARGE SCALE GENOMIC DNA]</scope>
    <source>
        <strain evidence="7 8">DB165</strain>
    </source>
</reference>
<feature type="transmembrane region" description="Helical" evidence="5">
    <location>
        <begin position="253"/>
        <end position="273"/>
    </location>
</feature>
<dbReference type="GO" id="GO:0005886">
    <property type="term" value="C:plasma membrane"/>
    <property type="evidence" value="ECO:0007669"/>
    <property type="project" value="UniProtKB-SubCell"/>
</dbReference>
<dbReference type="GO" id="GO:0005576">
    <property type="term" value="C:extracellular region"/>
    <property type="evidence" value="ECO:0007669"/>
    <property type="project" value="TreeGrafter"/>
</dbReference>
<organism evidence="7 8">
    <name type="scientific">Subtercola vilae</name>
    <dbReference type="NCBI Taxonomy" id="2056433"/>
    <lineage>
        <taxon>Bacteria</taxon>
        <taxon>Bacillati</taxon>
        <taxon>Actinomycetota</taxon>
        <taxon>Actinomycetes</taxon>
        <taxon>Micrococcales</taxon>
        <taxon>Microbacteriaceae</taxon>
        <taxon>Subtercola</taxon>
    </lineage>
</organism>
<accession>A0A4V4RF87</accession>
<dbReference type="HAMAP" id="MF_01600">
    <property type="entry name" value="UPF0182"/>
    <property type="match status" value="1"/>
</dbReference>
<dbReference type="OrthoDB" id="9763654at2"/>
<name>A0A4V4RF87_9MICO</name>
<evidence type="ECO:0000256" key="1">
    <source>
        <dbReference type="ARBA" id="ARBA00022475"/>
    </source>
</evidence>
<keyword evidence="3 5" id="KW-1133">Transmembrane helix</keyword>
<evidence type="ECO:0000313" key="8">
    <source>
        <dbReference type="Proteomes" id="UP000306192"/>
    </source>
</evidence>
<protein>
    <recommendedName>
        <fullName evidence="5">UPF0182 protein D4765_09175</fullName>
    </recommendedName>
</protein>
<comment type="similarity">
    <text evidence="5">Belongs to the UPF0182 family.</text>
</comment>
<dbReference type="Pfam" id="PF03699">
    <property type="entry name" value="UPF0182"/>
    <property type="match status" value="1"/>
</dbReference>
<dbReference type="AlphaFoldDB" id="A0A4V4RF87"/>
<evidence type="ECO:0000256" key="6">
    <source>
        <dbReference type="SAM" id="MobiDB-lite"/>
    </source>
</evidence>
<dbReference type="InterPro" id="IPR005372">
    <property type="entry name" value="UPF0182"/>
</dbReference>
<gene>
    <name evidence="7" type="ORF">D4765_09175</name>
</gene>
<keyword evidence="2 5" id="KW-0812">Transmembrane</keyword>
<dbReference type="Proteomes" id="UP000306192">
    <property type="component" value="Unassembled WGS sequence"/>
</dbReference>
<evidence type="ECO:0000256" key="4">
    <source>
        <dbReference type="ARBA" id="ARBA00023136"/>
    </source>
</evidence>
<feature type="transmembrane region" description="Helical" evidence="5">
    <location>
        <begin position="106"/>
        <end position="127"/>
    </location>
</feature>
<feature type="transmembrane region" description="Helical" evidence="5">
    <location>
        <begin position="16"/>
        <end position="38"/>
    </location>
</feature>
<feature type="region of interest" description="Disordered" evidence="6">
    <location>
        <begin position="883"/>
        <end position="911"/>
    </location>
</feature>
<feature type="transmembrane region" description="Helical" evidence="5">
    <location>
        <begin position="58"/>
        <end position="85"/>
    </location>
</feature>
<evidence type="ECO:0000256" key="3">
    <source>
        <dbReference type="ARBA" id="ARBA00022989"/>
    </source>
</evidence>
<comment type="subcellular location">
    <subcellularLocation>
        <location evidence="5">Cell membrane</location>
        <topology evidence="5">Multi-pass membrane protein</topology>
    </subcellularLocation>
</comment>
<dbReference type="PANTHER" id="PTHR39344:SF1">
    <property type="entry name" value="UPF0182 PROTEIN SLL1060"/>
    <property type="match status" value="1"/>
</dbReference>
<keyword evidence="4 5" id="KW-0472">Membrane</keyword>
<evidence type="ECO:0000313" key="7">
    <source>
        <dbReference type="EMBL" id="TIH36904.1"/>
    </source>
</evidence>
<evidence type="ECO:0000256" key="2">
    <source>
        <dbReference type="ARBA" id="ARBA00022692"/>
    </source>
</evidence>
<evidence type="ECO:0000256" key="5">
    <source>
        <dbReference type="HAMAP-Rule" id="MF_01600"/>
    </source>
</evidence>
<dbReference type="PANTHER" id="PTHR39344">
    <property type="entry name" value="UPF0182 PROTEIN SLL1060"/>
    <property type="match status" value="1"/>
</dbReference>
<keyword evidence="8" id="KW-1185">Reference proteome</keyword>
<dbReference type="EMBL" id="QYRT01000014">
    <property type="protein sequence ID" value="TIH36904.1"/>
    <property type="molecule type" value="Genomic_DNA"/>
</dbReference>
<feature type="transmembrane region" description="Helical" evidence="5">
    <location>
        <begin position="162"/>
        <end position="188"/>
    </location>
</feature>
<dbReference type="RefSeq" id="WP_136642000.1">
    <property type="nucleotide sequence ID" value="NZ_QYRT01000014.1"/>
</dbReference>
<feature type="transmembrane region" description="Helical" evidence="5">
    <location>
        <begin position="280"/>
        <end position="300"/>
    </location>
</feature>